<proteinExistence type="predicted"/>
<dbReference type="EMBL" id="CATYWO010000001">
    <property type="protein sequence ID" value="CAJ0774743.1"/>
    <property type="molecule type" value="Genomic_DNA"/>
</dbReference>
<keyword evidence="1" id="KW-0805">Transcription regulation</keyword>
<dbReference type="InterPro" id="IPR009057">
    <property type="entry name" value="Homeodomain-like_sf"/>
</dbReference>
<reference evidence="6 7" key="1">
    <citation type="submission" date="2023-07" db="EMBL/GenBank/DDBJ databases">
        <authorList>
            <person name="Peeters C."/>
        </authorList>
    </citation>
    <scope>NUCLEOTIDE SEQUENCE [LARGE SCALE GENOMIC DNA]</scope>
    <source>
        <strain evidence="6 7">LMG 7141</strain>
    </source>
</reference>
<dbReference type="InterPro" id="IPR018062">
    <property type="entry name" value="HTH_AraC-typ_CS"/>
</dbReference>
<evidence type="ECO:0000256" key="2">
    <source>
        <dbReference type="ARBA" id="ARBA00023125"/>
    </source>
</evidence>
<dbReference type="SUPFAM" id="SSF46689">
    <property type="entry name" value="Homeodomain-like"/>
    <property type="match status" value="2"/>
</dbReference>
<name>A0ABN9IA67_9RALS</name>
<gene>
    <name evidence="6" type="primary">rhaR_1</name>
    <name evidence="6" type="ORF">LMG7141_00235</name>
</gene>
<dbReference type="RefSeq" id="WP_316654115.1">
    <property type="nucleotide sequence ID" value="NZ_CATYWO010000001.1"/>
</dbReference>
<dbReference type="SMART" id="SM00342">
    <property type="entry name" value="HTH_ARAC"/>
    <property type="match status" value="1"/>
</dbReference>
<keyword evidence="3" id="KW-0804">Transcription</keyword>
<dbReference type="Proteomes" id="UP001189616">
    <property type="component" value="Unassembled WGS sequence"/>
</dbReference>
<evidence type="ECO:0000313" key="7">
    <source>
        <dbReference type="Proteomes" id="UP001189616"/>
    </source>
</evidence>
<feature type="compositionally biased region" description="Basic residues" evidence="4">
    <location>
        <begin position="360"/>
        <end position="372"/>
    </location>
</feature>
<evidence type="ECO:0000259" key="5">
    <source>
        <dbReference type="PROSITE" id="PS01124"/>
    </source>
</evidence>
<comment type="caution">
    <text evidence="6">The sequence shown here is derived from an EMBL/GenBank/DDBJ whole genome shotgun (WGS) entry which is preliminary data.</text>
</comment>
<dbReference type="SUPFAM" id="SSF52317">
    <property type="entry name" value="Class I glutamine amidotransferase-like"/>
    <property type="match status" value="1"/>
</dbReference>
<evidence type="ECO:0000256" key="3">
    <source>
        <dbReference type="ARBA" id="ARBA00023163"/>
    </source>
</evidence>
<dbReference type="InterPro" id="IPR029062">
    <property type="entry name" value="Class_I_gatase-like"/>
</dbReference>
<dbReference type="Pfam" id="PF12833">
    <property type="entry name" value="HTH_18"/>
    <property type="match status" value="1"/>
</dbReference>
<dbReference type="Gene3D" id="1.10.10.60">
    <property type="entry name" value="Homeodomain-like"/>
    <property type="match status" value="1"/>
</dbReference>
<evidence type="ECO:0000313" key="6">
    <source>
        <dbReference type="EMBL" id="CAJ0774743.1"/>
    </source>
</evidence>
<keyword evidence="7" id="KW-1185">Reference proteome</keyword>
<keyword evidence="2" id="KW-0238">DNA-binding</keyword>
<dbReference type="Gene3D" id="3.40.50.880">
    <property type="match status" value="1"/>
</dbReference>
<protein>
    <submittedName>
        <fullName evidence="6">HTH-type transcriptional activator RhaR</fullName>
    </submittedName>
</protein>
<dbReference type="InterPro" id="IPR018060">
    <property type="entry name" value="HTH_AraC"/>
</dbReference>
<dbReference type="PANTHER" id="PTHR43280:SF2">
    <property type="entry name" value="HTH-TYPE TRANSCRIPTIONAL REGULATOR EXSA"/>
    <property type="match status" value="1"/>
</dbReference>
<dbReference type="PANTHER" id="PTHR43280">
    <property type="entry name" value="ARAC-FAMILY TRANSCRIPTIONAL REGULATOR"/>
    <property type="match status" value="1"/>
</dbReference>
<evidence type="ECO:0000256" key="1">
    <source>
        <dbReference type="ARBA" id="ARBA00023015"/>
    </source>
</evidence>
<evidence type="ECO:0000256" key="4">
    <source>
        <dbReference type="SAM" id="MobiDB-lite"/>
    </source>
</evidence>
<dbReference type="PROSITE" id="PS01124">
    <property type="entry name" value="HTH_ARAC_FAMILY_2"/>
    <property type="match status" value="1"/>
</dbReference>
<dbReference type="PROSITE" id="PS00041">
    <property type="entry name" value="HTH_ARAC_FAMILY_1"/>
    <property type="match status" value="1"/>
</dbReference>
<feature type="region of interest" description="Disordered" evidence="4">
    <location>
        <begin position="360"/>
        <end position="379"/>
    </location>
</feature>
<accession>A0ABN9IA67</accession>
<sequence>MRSHRRIVNRTGLNEKGYSRQSWSQYRHVRPGLYLYCGMPGIDLLTFTDAAFSSLATAADTLGVANALASMQVGKRADPADAANAAVFGWRLVARDPARWQAAAETLACRCDALPESPAELGDALIVPPLHFDHISTLEQRLALLEQERATIRRYLEAGRLVASSFTGVAMLGEVLPRGQRLTVTWLIAGWMQGNFPHLRAAPTQAIVSSGNVITARAMEHGVALLHRVVARLSDARLARTLANTALDHPSRAEAIGIWLRSKPATRDSVVLRARRYLQQHLHEPFDLGKLAAAASTSERTLLRHFTKTVGMSPLQLLHRLRVERACHLLEVSTLSLTTIAEQCGYQDMSAFRRLIRRHTGRPPGAHRRAHSVRAELRN</sequence>
<organism evidence="6 7">
    <name type="scientific">Ralstonia condita</name>
    <dbReference type="NCBI Taxonomy" id="3058600"/>
    <lineage>
        <taxon>Bacteria</taxon>
        <taxon>Pseudomonadati</taxon>
        <taxon>Pseudomonadota</taxon>
        <taxon>Betaproteobacteria</taxon>
        <taxon>Burkholderiales</taxon>
        <taxon>Burkholderiaceae</taxon>
        <taxon>Ralstonia</taxon>
    </lineage>
</organism>
<feature type="domain" description="HTH araC/xylS-type" evidence="5">
    <location>
        <begin position="272"/>
        <end position="370"/>
    </location>
</feature>